<evidence type="ECO:0000313" key="2">
    <source>
        <dbReference type="Proteomes" id="UP000270094"/>
    </source>
</evidence>
<dbReference type="Proteomes" id="UP000270094">
    <property type="component" value="Unassembled WGS sequence"/>
</dbReference>
<reference evidence="1 2" key="1">
    <citation type="submission" date="2018-11" db="EMBL/GenBank/DDBJ databases">
        <authorList>
            <consortium name="Pathogen Informatics"/>
        </authorList>
    </citation>
    <scope>NUCLEOTIDE SEQUENCE [LARGE SCALE GENOMIC DNA]</scope>
</reference>
<evidence type="ECO:0000313" key="1">
    <source>
        <dbReference type="EMBL" id="VDM83571.1"/>
    </source>
</evidence>
<accession>A0A3P7JD79</accession>
<gene>
    <name evidence="1" type="ORF">SVUK_LOCUS18569</name>
</gene>
<dbReference type="EMBL" id="UYYB01123974">
    <property type="protein sequence ID" value="VDM83571.1"/>
    <property type="molecule type" value="Genomic_DNA"/>
</dbReference>
<protein>
    <submittedName>
        <fullName evidence="1">Uncharacterized protein</fullName>
    </submittedName>
</protein>
<proteinExistence type="predicted"/>
<organism evidence="1 2">
    <name type="scientific">Strongylus vulgaris</name>
    <name type="common">Blood worm</name>
    <dbReference type="NCBI Taxonomy" id="40348"/>
    <lineage>
        <taxon>Eukaryota</taxon>
        <taxon>Metazoa</taxon>
        <taxon>Ecdysozoa</taxon>
        <taxon>Nematoda</taxon>
        <taxon>Chromadorea</taxon>
        <taxon>Rhabditida</taxon>
        <taxon>Rhabditina</taxon>
        <taxon>Rhabditomorpha</taxon>
        <taxon>Strongyloidea</taxon>
        <taxon>Strongylidae</taxon>
        <taxon>Strongylus</taxon>
    </lineage>
</organism>
<keyword evidence="2" id="KW-1185">Reference proteome</keyword>
<dbReference type="AlphaFoldDB" id="A0A3P7JD79"/>
<name>A0A3P7JD79_STRVU</name>
<sequence>MSNDLHQLLLAHTAMEYSYAVVVNHLVVLALEMVNVHLDISAWLVMFAAVVQLVQAQAHVHQVAMQSVP</sequence>